<reference evidence="6" key="2">
    <citation type="submission" date="2024-02" db="EMBL/GenBank/DDBJ databases">
        <authorList>
            <person name="Hu B."/>
        </authorList>
    </citation>
    <scope>NUCLEOTIDE SEQUENCE</scope>
    <source>
        <strain evidence="6">1A/Kenya/BAT2584/2015</strain>
    </source>
</reference>
<feature type="compositionally biased region" description="Basic and acidic residues" evidence="5">
    <location>
        <begin position="370"/>
        <end position="386"/>
    </location>
</feature>
<dbReference type="EMBL" id="PP711848">
    <property type="protein sequence ID" value="XBH23691.1"/>
    <property type="molecule type" value="Genomic_DNA"/>
</dbReference>
<keyword evidence="4" id="KW-0946">Virion</keyword>
<evidence type="ECO:0000256" key="2">
    <source>
        <dbReference type="ARBA" id="ARBA00010295"/>
    </source>
</evidence>
<evidence type="ECO:0000313" key="6">
    <source>
        <dbReference type="EMBL" id="XBH23691.1"/>
    </source>
</evidence>
<feature type="compositionally biased region" description="Basic and acidic residues" evidence="5">
    <location>
        <begin position="288"/>
        <end position="299"/>
    </location>
</feature>
<feature type="region of interest" description="Disordered" evidence="5">
    <location>
        <begin position="509"/>
        <end position="561"/>
    </location>
</feature>
<dbReference type="InterPro" id="IPR010340">
    <property type="entry name" value="Herpes_UL11/UL32"/>
</dbReference>
<dbReference type="GO" id="GO:0019033">
    <property type="term" value="C:viral tegument"/>
    <property type="evidence" value="ECO:0007669"/>
    <property type="project" value="UniProtKB-SubCell"/>
</dbReference>
<comment type="subcellular location">
    <subcellularLocation>
        <location evidence="1">Virion tegument</location>
    </subcellularLocation>
</comment>
<name>A0AAU7E290_9VIRU</name>
<evidence type="ECO:0000256" key="1">
    <source>
        <dbReference type="ARBA" id="ARBA00004535"/>
    </source>
</evidence>
<evidence type="ECO:0000256" key="3">
    <source>
        <dbReference type="ARBA" id="ARBA00022580"/>
    </source>
</evidence>
<reference evidence="6" key="1">
    <citation type="journal article" date="2024" name="Microbiome">
        <title>Substantial viral diversity in bats and rodents from East Africa: insights into evolution, recombination, and cocirculation.</title>
        <authorList>
            <person name="Wang D."/>
            <person name="Yang X."/>
            <person name="Ren Z."/>
            <person name="Hu B."/>
            <person name="Zhao H."/>
            <person name="Yang K."/>
            <person name="Shi P."/>
            <person name="Zhang Z."/>
            <person name="Feng Q."/>
            <person name="Nawenja C.V."/>
            <person name="Obanda V."/>
            <person name="Robert K."/>
            <person name="Nalikka B."/>
            <person name="Waruhiu C.N."/>
            <person name="Ochola G.O."/>
            <person name="Onyuok S.O."/>
            <person name="Ochieng H."/>
            <person name="Li B."/>
            <person name="Zhu Y."/>
            <person name="Si H."/>
            <person name="Yin J."/>
            <person name="Kristiansen K."/>
            <person name="Jin X."/>
            <person name="Xu X."/>
            <person name="Xiao M."/>
            <person name="Agwanda B."/>
            <person name="Ommeh S."/>
            <person name="Li J."/>
            <person name="Shi Z.L."/>
        </authorList>
    </citation>
    <scope>NUCLEOTIDE SEQUENCE</scope>
    <source>
        <strain evidence="6">1A/Kenya/BAT2584/2015</strain>
    </source>
</reference>
<feature type="region of interest" description="Disordered" evidence="5">
    <location>
        <begin position="458"/>
        <end position="486"/>
    </location>
</feature>
<organism evidence="6">
    <name type="scientific">Cardioderma bat herpesvirus</name>
    <dbReference type="NCBI Taxonomy" id="3141914"/>
    <lineage>
        <taxon>Viruses</taxon>
        <taxon>Duplodnaviria</taxon>
        <taxon>Heunggongvirae</taxon>
        <taxon>Peploviricota</taxon>
        <taxon>Herviviricetes</taxon>
        <taxon>Herpesvirales</taxon>
    </lineage>
</organism>
<dbReference type="GO" id="GO:0005198">
    <property type="term" value="F:structural molecule activity"/>
    <property type="evidence" value="ECO:0007669"/>
    <property type="project" value="InterPro"/>
</dbReference>
<feature type="region of interest" description="Disordered" evidence="5">
    <location>
        <begin position="274"/>
        <end position="307"/>
    </location>
</feature>
<protein>
    <submittedName>
        <fullName evidence="6">Tegument protein pp150</fullName>
    </submittedName>
</protein>
<comment type="similarity">
    <text evidence="2">Belongs to the herpesviridae large structural phosphoprotein family.</text>
</comment>
<evidence type="ECO:0000256" key="4">
    <source>
        <dbReference type="ARBA" id="ARBA00022844"/>
    </source>
</evidence>
<proteinExistence type="inferred from homology"/>
<keyword evidence="3" id="KW-0920">Virion tegument</keyword>
<dbReference type="Pfam" id="PF06070">
    <property type="entry name" value="Herpes_UL32"/>
    <property type="match status" value="1"/>
</dbReference>
<feature type="region of interest" description="Disordered" evidence="5">
    <location>
        <begin position="362"/>
        <end position="396"/>
    </location>
</feature>
<evidence type="ECO:0000256" key="5">
    <source>
        <dbReference type="SAM" id="MobiDB-lite"/>
    </source>
</evidence>
<accession>A0AAU7E290</accession>
<sequence>MYSLRLIGASRRNTGRVARLLDNLKNQEFANPRKHKDVVEACGKDTGQSEETSKYNEFVIYLHFYKTILANRPDDRDLHSRINHTYASIQKYLDESPRKHEDLPLVLNGVPRTLDRDALKSMSRDAALLGARECGTEISPGTRFVSMSKRDVDTVNRNLSMREKNVLMYNPLTFNEHWRHGRKIVNLCNYMSYLCSYGAVSEESWALLERDAAELVNETRQGLLSIIRTKSGFPVAYVKSILEGVVDDQNVTDVLYRLEEDLCLYEDAFPAGRRASPPPPLALPHASPPRESERAEAPKAEPGSPDAVAAAAALPLPPSPKTPDDGSIAALLKNLTLNHPKTKPAQQLSDAVPRVLRDDGDDVLQGAVPRRPDDHRQQRAKTDPSKRERRPRVSFRTPEETVVYTVDGIKNAKNYKAVTGLKKYLSDPESNRNEAAHGQGSVPSELIVPVRAPLCGQGDTCSRKHEASDQAAHVVSSPRNENRSVAKRFTFSPPRLLMEDVGIFGADELVLRKKDRGRRRPQPERAESDDSSGEVERPGSSSIEEIVRRVQGEEATAPTTQ</sequence>